<comment type="caution">
    <text evidence="2">The sequence shown here is derived from an EMBL/GenBank/DDBJ whole genome shotgun (WGS) entry which is preliminary data.</text>
</comment>
<keyword evidence="2" id="KW-0503">Monooxygenase</keyword>
<organism evidence="2 3">
    <name type="scientific">Chryseobacterium lacus</name>
    <dbReference type="NCBI Taxonomy" id="2058346"/>
    <lineage>
        <taxon>Bacteria</taxon>
        <taxon>Pseudomonadati</taxon>
        <taxon>Bacteroidota</taxon>
        <taxon>Flavobacteriia</taxon>
        <taxon>Flavobacteriales</taxon>
        <taxon>Weeksellaceae</taxon>
        <taxon>Chryseobacterium group</taxon>
        <taxon>Chryseobacterium</taxon>
    </lineage>
</organism>
<dbReference type="EMBL" id="QPIE01000001">
    <property type="protein sequence ID" value="RCU44780.1"/>
    <property type="molecule type" value="Genomic_DNA"/>
</dbReference>
<dbReference type="RefSeq" id="WP_114302555.1">
    <property type="nucleotide sequence ID" value="NZ_QPIE01000001.1"/>
</dbReference>
<keyword evidence="3" id="KW-1185">Reference proteome</keyword>
<protein>
    <submittedName>
        <fullName evidence="2">Beta-carotene 15,15'-monooxygenase</fullName>
    </submittedName>
</protein>
<keyword evidence="1" id="KW-0472">Membrane</keyword>
<dbReference type="GO" id="GO:0004497">
    <property type="term" value="F:monooxygenase activity"/>
    <property type="evidence" value="ECO:0007669"/>
    <property type="project" value="UniProtKB-KW"/>
</dbReference>
<feature type="transmembrane region" description="Helical" evidence="1">
    <location>
        <begin position="176"/>
        <end position="198"/>
    </location>
</feature>
<keyword evidence="2" id="KW-0560">Oxidoreductase</keyword>
<keyword evidence="1" id="KW-0812">Transmembrane</keyword>
<evidence type="ECO:0000256" key="1">
    <source>
        <dbReference type="SAM" id="Phobius"/>
    </source>
</evidence>
<feature type="transmembrane region" description="Helical" evidence="1">
    <location>
        <begin position="91"/>
        <end position="113"/>
    </location>
</feature>
<sequence length="231" mass="27351">MPEFDLDTIKKTWQEQEVLPKYRDSEISEMLNKKSRNYVKYIFWISAAEFLLFLGISVSYILKNEDTNSFLNIMTRLGIRKTEELESDFSLLYFTLKILSLVVTLFFVIRFYLSYRKIHVEASMKKFILQIISFRKTVNLFIFTNIFLLVVFTAALTFFILKTMSDQKVQMDHPTFIGFITGLMITTLLTGVLIWIYYRVVYGIINKRLGRNLKQLKDIEQNNETNGELYL</sequence>
<accession>A0A368N3M1</accession>
<evidence type="ECO:0000313" key="2">
    <source>
        <dbReference type="EMBL" id="RCU44780.1"/>
    </source>
</evidence>
<feature type="transmembrane region" description="Helical" evidence="1">
    <location>
        <begin position="134"/>
        <end position="161"/>
    </location>
</feature>
<reference evidence="2 3" key="1">
    <citation type="submission" date="2018-07" db="EMBL/GenBank/DDBJ databases">
        <title>Chryseobacterium lacus sp. nov., isolated from lake water.</title>
        <authorList>
            <person name="Li C.-M."/>
        </authorList>
    </citation>
    <scope>NUCLEOTIDE SEQUENCE [LARGE SCALE GENOMIC DNA]</scope>
    <source>
        <strain evidence="2 3">YLOS41</strain>
    </source>
</reference>
<evidence type="ECO:0000313" key="3">
    <source>
        <dbReference type="Proteomes" id="UP000252172"/>
    </source>
</evidence>
<dbReference type="Proteomes" id="UP000252172">
    <property type="component" value="Unassembled WGS sequence"/>
</dbReference>
<dbReference type="AlphaFoldDB" id="A0A368N3M1"/>
<dbReference type="OrthoDB" id="709028at2"/>
<keyword evidence="1" id="KW-1133">Transmembrane helix</keyword>
<feature type="transmembrane region" description="Helical" evidence="1">
    <location>
        <begin position="41"/>
        <end position="62"/>
    </location>
</feature>
<name>A0A368N3M1_9FLAO</name>
<proteinExistence type="predicted"/>
<gene>
    <name evidence="2" type="ORF">DQ356_00755</name>
</gene>